<proteinExistence type="predicted"/>
<evidence type="ECO:0000313" key="2">
    <source>
        <dbReference type="EnsemblMetazoa" id="OVOC8051.1"/>
    </source>
</evidence>
<dbReference type="AlphaFoldDB" id="A0A8R1Y312"/>
<keyword evidence="3" id="KW-1185">Reference proteome</keyword>
<name>A0A8R1Y312_ONCVO</name>
<sequence length="169" mass="19169">MASCSSTLSYNLLSLFIILLVFFPNVSSVKCFSNTQKFQSEEECGPNGYCFSFNGSDRVSFLKTLRGCDNSFVCEIMISNITQDKRNAVGERVENIFGYTNYCAFNVEIHPVQEKRNMIGRLCCCNQDWCNVNYADEPINDLSRILDLDSGTAKDYEILKNIASKYGIY</sequence>
<evidence type="ECO:0000256" key="1">
    <source>
        <dbReference type="SAM" id="SignalP"/>
    </source>
</evidence>
<dbReference type="EMBL" id="CMVM020000244">
    <property type="status" value="NOT_ANNOTATED_CDS"/>
    <property type="molecule type" value="Genomic_DNA"/>
</dbReference>
<feature type="chain" id="PRO_5035719342" evidence="1">
    <location>
        <begin position="29"/>
        <end position="169"/>
    </location>
</feature>
<dbReference type="OMA" id="ECGPNGY"/>
<evidence type="ECO:0000313" key="3">
    <source>
        <dbReference type="Proteomes" id="UP000024404"/>
    </source>
</evidence>
<keyword evidence="1" id="KW-0732">Signal</keyword>
<organism evidence="2 3">
    <name type="scientific">Onchocerca volvulus</name>
    <dbReference type="NCBI Taxonomy" id="6282"/>
    <lineage>
        <taxon>Eukaryota</taxon>
        <taxon>Metazoa</taxon>
        <taxon>Ecdysozoa</taxon>
        <taxon>Nematoda</taxon>
        <taxon>Chromadorea</taxon>
        <taxon>Rhabditida</taxon>
        <taxon>Spirurina</taxon>
        <taxon>Spiruromorpha</taxon>
        <taxon>Filarioidea</taxon>
        <taxon>Onchocercidae</taxon>
        <taxon>Onchocerca</taxon>
    </lineage>
</organism>
<reference evidence="3" key="1">
    <citation type="submission" date="2013-10" db="EMBL/GenBank/DDBJ databases">
        <title>Genome sequencing of Onchocerca volvulus.</title>
        <authorList>
            <person name="Cotton J."/>
            <person name="Tsai J."/>
            <person name="Stanley E."/>
            <person name="Tracey A."/>
            <person name="Holroyd N."/>
            <person name="Lustigman S."/>
            <person name="Berriman M."/>
        </authorList>
    </citation>
    <scope>NUCLEOTIDE SEQUENCE</scope>
</reference>
<reference evidence="2" key="2">
    <citation type="submission" date="2022-06" db="UniProtKB">
        <authorList>
            <consortium name="EnsemblMetazoa"/>
        </authorList>
    </citation>
    <scope>IDENTIFICATION</scope>
</reference>
<dbReference type="Proteomes" id="UP000024404">
    <property type="component" value="Unassembled WGS sequence"/>
</dbReference>
<accession>A0A8R1Y312</accession>
<feature type="signal peptide" evidence="1">
    <location>
        <begin position="1"/>
        <end position="28"/>
    </location>
</feature>
<protein>
    <submittedName>
        <fullName evidence="2">Uncharacterized protein</fullName>
    </submittedName>
</protein>
<dbReference type="EnsemblMetazoa" id="OVOC8051.1">
    <property type="protein sequence ID" value="OVOC8051.1"/>
    <property type="gene ID" value="WBGene00244860"/>
</dbReference>